<name>S7V7A8_9BACT</name>
<gene>
    <name evidence="1" type="ORF">ADICYQ_4798</name>
</gene>
<dbReference type="Proteomes" id="UP000014974">
    <property type="component" value="Unassembled WGS sequence"/>
</dbReference>
<comment type="caution">
    <text evidence="1">The sequence shown here is derived from an EMBL/GenBank/DDBJ whole genome shotgun (WGS) entry which is preliminary data.</text>
</comment>
<protein>
    <submittedName>
        <fullName evidence="1">Uncharacterized protein</fullName>
    </submittedName>
</protein>
<evidence type="ECO:0000313" key="2">
    <source>
        <dbReference type="Proteomes" id="UP000014974"/>
    </source>
</evidence>
<sequence>MKTPFFIPLKSFQDVSKVLYIRYSIILENIFPILYLQFKGFLSLHGC</sequence>
<accession>S7V7A8</accession>
<dbReference type="EMBL" id="ATNM01000156">
    <property type="protein sequence ID" value="EPR66100.1"/>
    <property type="molecule type" value="Genomic_DNA"/>
</dbReference>
<organism evidence="1 2">
    <name type="scientific">Cyclobacterium qasimii M12-11B</name>
    <dbReference type="NCBI Taxonomy" id="641524"/>
    <lineage>
        <taxon>Bacteria</taxon>
        <taxon>Pseudomonadati</taxon>
        <taxon>Bacteroidota</taxon>
        <taxon>Cytophagia</taxon>
        <taxon>Cytophagales</taxon>
        <taxon>Cyclobacteriaceae</taxon>
        <taxon>Cyclobacterium</taxon>
    </lineage>
</organism>
<proteinExistence type="predicted"/>
<reference evidence="1 2" key="1">
    <citation type="journal article" date="2013" name="Genome Announc.">
        <title>Draft Genome Sequence of Cyclobacterium qasimii Strain M12-11BT, Isolated from Arctic Marine Sediment.</title>
        <authorList>
            <person name="Shivaji S."/>
            <person name="Ara S."/>
            <person name="Singh A."/>
            <person name="Kumar Pinnaka A."/>
        </authorList>
    </citation>
    <scope>NUCLEOTIDE SEQUENCE [LARGE SCALE GENOMIC DNA]</scope>
    <source>
        <strain evidence="1 2">M12-11B</strain>
    </source>
</reference>
<dbReference type="STRING" id="641524.ADICYQ_4798"/>
<evidence type="ECO:0000313" key="1">
    <source>
        <dbReference type="EMBL" id="EPR66100.1"/>
    </source>
</evidence>
<dbReference type="AlphaFoldDB" id="S7V7A8"/>